<dbReference type="OrthoDB" id="5357513at2759"/>
<evidence type="ECO:0000256" key="2">
    <source>
        <dbReference type="ARBA" id="ARBA00022857"/>
    </source>
</evidence>
<evidence type="ECO:0000313" key="5">
    <source>
        <dbReference type="EMBL" id="OCF48958.1"/>
    </source>
</evidence>
<dbReference type="SUPFAM" id="SSF51430">
    <property type="entry name" value="NAD(P)-linked oxidoreductase"/>
    <property type="match status" value="1"/>
</dbReference>
<organism evidence="5">
    <name type="scientific">Kwoniella pini CBS 10737</name>
    <dbReference type="NCBI Taxonomy" id="1296096"/>
    <lineage>
        <taxon>Eukaryota</taxon>
        <taxon>Fungi</taxon>
        <taxon>Dikarya</taxon>
        <taxon>Basidiomycota</taxon>
        <taxon>Agaricomycotina</taxon>
        <taxon>Tremellomycetes</taxon>
        <taxon>Tremellales</taxon>
        <taxon>Cryptococcaceae</taxon>
        <taxon>Kwoniella</taxon>
    </lineage>
</organism>
<comment type="similarity">
    <text evidence="1">Belongs to the aldo/keto reductase family.</text>
</comment>
<dbReference type="PANTHER" id="PTHR43827:SF3">
    <property type="entry name" value="NADP-DEPENDENT OXIDOREDUCTASE DOMAIN-CONTAINING PROTEIN"/>
    <property type="match status" value="1"/>
</dbReference>
<dbReference type="Gene3D" id="3.20.20.100">
    <property type="entry name" value="NADP-dependent oxidoreductase domain"/>
    <property type="match status" value="1"/>
</dbReference>
<dbReference type="RefSeq" id="XP_019010177.1">
    <property type="nucleotide sequence ID" value="XM_019156375.1"/>
</dbReference>
<keyword evidence="7" id="KW-1185">Reference proteome</keyword>
<reference evidence="6" key="4">
    <citation type="submission" date="2024-02" db="EMBL/GenBank/DDBJ databases">
        <title>Comparative genomics of Cryptococcus and Kwoniella reveals pathogenesis evolution and contrasting modes of karyotype evolution via chromosome fusion or intercentromeric recombination.</title>
        <authorList>
            <person name="Coelho M.A."/>
            <person name="David-Palma M."/>
            <person name="Shea T."/>
            <person name="Bowers K."/>
            <person name="McGinley-Smith S."/>
            <person name="Mohammad A.W."/>
            <person name="Gnirke A."/>
            <person name="Yurkov A.M."/>
            <person name="Nowrousian M."/>
            <person name="Sun S."/>
            <person name="Cuomo C.A."/>
            <person name="Heitman J."/>
        </authorList>
    </citation>
    <scope>NUCLEOTIDE SEQUENCE</scope>
    <source>
        <strain evidence="6">CBS 10737</strain>
    </source>
</reference>
<reference evidence="6" key="2">
    <citation type="submission" date="2013-07" db="EMBL/GenBank/DDBJ databases">
        <authorList>
            <consortium name="The Broad Institute Genome Sequencing Platform"/>
            <person name="Cuomo C."/>
            <person name="Litvintseva A."/>
            <person name="Chen Y."/>
            <person name="Heitman J."/>
            <person name="Sun S."/>
            <person name="Springer D."/>
            <person name="Dromer F."/>
            <person name="Young S.K."/>
            <person name="Zeng Q."/>
            <person name="Gargeya S."/>
            <person name="Fitzgerald M."/>
            <person name="Abouelleil A."/>
            <person name="Alvarado L."/>
            <person name="Berlin A.M."/>
            <person name="Chapman S.B."/>
            <person name="Dewar J."/>
            <person name="Goldberg J."/>
            <person name="Griggs A."/>
            <person name="Gujja S."/>
            <person name="Hansen M."/>
            <person name="Howarth C."/>
            <person name="Imamovic A."/>
            <person name="Larimer J."/>
            <person name="McCowan C."/>
            <person name="Murphy C."/>
            <person name="Pearson M."/>
            <person name="Priest M."/>
            <person name="Roberts A."/>
            <person name="Saif S."/>
            <person name="Shea T."/>
            <person name="Sykes S."/>
            <person name="Wortman J."/>
            <person name="Nusbaum C."/>
            <person name="Birren B."/>
        </authorList>
    </citation>
    <scope>NUCLEOTIDE SEQUENCE</scope>
    <source>
        <strain evidence="6">CBS 10737</strain>
    </source>
</reference>
<dbReference type="InterPro" id="IPR036812">
    <property type="entry name" value="NAD(P)_OxRdtase_dom_sf"/>
</dbReference>
<accession>A0A1B9I0G4</accession>
<dbReference type="EMBL" id="KI894012">
    <property type="protein sequence ID" value="OCF48958.1"/>
    <property type="molecule type" value="Genomic_DNA"/>
</dbReference>
<dbReference type="Pfam" id="PF00248">
    <property type="entry name" value="Aldo_ket_red"/>
    <property type="match status" value="1"/>
</dbReference>
<evidence type="ECO:0000313" key="7">
    <source>
        <dbReference type="Proteomes" id="UP000094020"/>
    </source>
</evidence>
<reference evidence="5" key="1">
    <citation type="submission" date="2013-07" db="EMBL/GenBank/DDBJ databases">
        <title>The Genome Sequence of Cryptococcus pinus CBS10737.</title>
        <authorList>
            <consortium name="The Broad Institute Genome Sequencing Platform"/>
            <person name="Cuomo C."/>
            <person name="Litvintseva A."/>
            <person name="Chen Y."/>
            <person name="Heitman J."/>
            <person name="Sun S."/>
            <person name="Springer D."/>
            <person name="Dromer F."/>
            <person name="Young S.K."/>
            <person name="Zeng Q."/>
            <person name="Gargeya S."/>
            <person name="Fitzgerald M."/>
            <person name="Abouelleil A."/>
            <person name="Alvarado L."/>
            <person name="Berlin A.M."/>
            <person name="Chapman S.B."/>
            <person name="Dewar J."/>
            <person name="Goldberg J."/>
            <person name="Griggs A."/>
            <person name="Gujja S."/>
            <person name="Hansen M."/>
            <person name="Howarth C."/>
            <person name="Imamovic A."/>
            <person name="Larimer J."/>
            <person name="McCowan C."/>
            <person name="Murphy C."/>
            <person name="Pearson M."/>
            <person name="Priest M."/>
            <person name="Roberts A."/>
            <person name="Saif S."/>
            <person name="Shea T."/>
            <person name="Sykes S."/>
            <person name="Wortman J."/>
            <person name="Nusbaum C."/>
            <person name="Birren B."/>
        </authorList>
    </citation>
    <scope>NUCLEOTIDE SEQUENCE [LARGE SCALE GENOMIC DNA]</scope>
    <source>
        <strain evidence="5">CBS 10737</strain>
    </source>
</reference>
<dbReference type="InterPro" id="IPR020471">
    <property type="entry name" value="AKR"/>
</dbReference>
<gene>
    <name evidence="5" type="ORF">I206_04645</name>
    <name evidence="6" type="ORF">I206_105825</name>
</gene>
<evidence type="ECO:0000313" key="6">
    <source>
        <dbReference type="EMBL" id="WWC71866.1"/>
    </source>
</evidence>
<name>A0A1B9I0G4_9TREE</name>
<dbReference type="InterPro" id="IPR023210">
    <property type="entry name" value="NADP_OxRdtase_dom"/>
</dbReference>
<keyword evidence="3" id="KW-0560">Oxidoreductase</keyword>
<dbReference type="EMBL" id="CP144526">
    <property type="protein sequence ID" value="WWC71866.1"/>
    <property type="molecule type" value="Genomic_DNA"/>
</dbReference>
<evidence type="ECO:0000256" key="3">
    <source>
        <dbReference type="ARBA" id="ARBA00023002"/>
    </source>
</evidence>
<protein>
    <submittedName>
        <fullName evidence="5">Oxidoreductase</fullName>
    </submittedName>
</protein>
<keyword evidence="2" id="KW-0521">NADP</keyword>
<dbReference type="CDD" id="cd19071">
    <property type="entry name" value="AKR_AKR1-5-like"/>
    <property type="match status" value="1"/>
</dbReference>
<dbReference type="AlphaFoldDB" id="A0A1B9I0G4"/>
<dbReference type="PANTHER" id="PTHR43827">
    <property type="entry name" value="2,5-DIKETO-D-GLUCONIC ACID REDUCTASE"/>
    <property type="match status" value="1"/>
</dbReference>
<proteinExistence type="inferred from homology"/>
<dbReference type="STRING" id="1296096.A0A1B9I0G4"/>
<dbReference type="GO" id="GO:0016616">
    <property type="term" value="F:oxidoreductase activity, acting on the CH-OH group of donors, NAD or NADP as acceptor"/>
    <property type="evidence" value="ECO:0007669"/>
    <property type="project" value="UniProtKB-ARBA"/>
</dbReference>
<evidence type="ECO:0000259" key="4">
    <source>
        <dbReference type="Pfam" id="PF00248"/>
    </source>
</evidence>
<dbReference type="KEGG" id="kpin:30173014"/>
<sequence>MTGITMPKMMYGTAWKKERTTELVIQAIKSGFRGIDTACQPKRECREDLVGQALKTLFAEGVVSREDLFIQTKFTSIDGQDKNQPLPYDPKLTIPEQVEQSFQTSLKNLGVDYIDSVILHSPLKTKEQTLSAYQTLESFVDEGKIHNLGVSNIYDSNLLSWLIEKSRIKVGVVQNRWYEGNGWDWAVWEICQKNNIRYQSFWTLTGSPSLLQHPHLINMASKYGLTPEQTIYKLCQLWNITPLCGSKTLSHINEVLAVESAIGMKEDTLEVQQLWNAMHAD</sequence>
<dbReference type="PRINTS" id="PR00069">
    <property type="entry name" value="ALDKETRDTASE"/>
</dbReference>
<dbReference type="Proteomes" id="UP000094020">
    <property type="component" value="Chromosome 8"/>
</dbReference>
<reference evidence="5" key="3">
    <citation type="submission" date="2016-07" db="EMBL/GenBank/DDBJ databases">
        <title>Evolution of pathogenesis and genome organization in the Tremellales.</title>
        <authorList>
            <person name="Cuomo C."/>
            <person name="Litvintseva A."/>
            <person name="Heitman J."/>
            <person name="Chen Y."/>
            <person name="Sun S."/>
            <person name="Springer D."/>
            <person name="Dromer F."/>
            <person name="Young S."/>
            <person name="Zeng Q."/>
            <person name="Chapman S."/>
            <person name="Gujja S."/>
            <person name="Saif S."/>
            <person name="Birren B."/>
        </authorList>
    </citation>
    <scope>NUCLEOTIDE SEQUENCE</scope>
    <source>
        <strain evidence="5">CBS 10737</strain>
    </source>
</reference>
<evidence type="ECO:0000256" key="1">
    <source>
        <dbReference type="ARBA" id="ARBA00007905"/>
    </source>
</evidence>
<feature type="domain" description="NADP-dependent oxidoreductase" evidence="4">
    <location>
        <begin position="14"/>
        <end position="206"/>
    </location>
</feature>
<dbReference type="GeneID" id="30173014"/>